<dbReference type="InterPro" id="IPR023772">
    <property type="entry name" value="DNA-bd_HTH_TetR-type_CS"/>
</dbReference>
<dbReference type="SUPFAM" id="SSF48498">
    <property type="entry name" value="Tetracyclin repressor-like, C-terminal domain"/>
    <property type="match status" value="1"/>
</dbReference>
<proteinExistence type="predicted"/>
<dbReference type="InterPro" id="IPR009057">
    <property type="entry name" value="Homeodomain-like_sf"/>
</dbReference>
<dbReference type="Gene3D" id="1.10.357.10">
    <property type="entry name" value="Tetracycline Repressor, domain 2"/>
    <property type="match status" value="1"/>
</dbReference>
<dbReference type="PANTHER" id="PTHR30055:SF226">
    <property type="entry name" value="HTH-TYPE TRANSCRIPTIONAL REGULATOR PKSA"/>
    <property type="match status" value="1"/>
</dbReference>
<name>A0A1H8EI56_9BACL</name>
<dbReference type="Pfam" id="PF00440">
    <property type="entry name" value="TetR_N"/>
    <property type="match status" value="1"/>
</dbReference>
<dbReference type="Proteomes" id="UP000199695">
    <property type="component" value="Unassembled WGS sequence"/>
</dbReference>
<sequence length="215" mass="25615">MNDLYQQIPAEKREKILQAAIREFAERGYDQASTNKIIQEAAISKGLLFHYFGNKKQLYLATFDHCVAQYMDEMEEMIPSLVDLPSDLFDRILYLSEFKYRYFLRHPLVYSFLLRAYSEISKKFPREVEERLHEYQKIAMPFILEGIDRSKFRDDLDLEKAMSLIYLCLHAIAQRMAEEALQQPEKGLEQWEEMLSDYKPMLEIFKHGVYRTNAE</sequence>
<dbReference type="RefSeq" id="WP_089967655.1">
    <property type="nucleotide sequence ID" value="NZ_FOCQ01000007.1"/>
</dbReference>
<evidence type="ECO:0000256" key="1">
    <source>
        <dbReference type="ARBA" id="ARBA00023125"/>
    </source>
</evidence>
<evidence type="ECO:0000313" key="4">
    <source>
        <dbReference type="EMBL" id="SEN19179.1"/>
    </source>
</evidence>
<dbReference type="STRING" id="1173111.SAMN05444955_1079"/>
<accession>A0A1H8EI56</accession>
<dbReference type="AlphaFoldDB" id="A0A1H8EI56"/>
<gene>
    <name evidence="4" type="ORF">SAMN05444955_1079</name>
</gene>
<evidence type="ECO:0000259" key="3">
    <source>
        <dbReference type="PROSITE" id="PS50977"/>
    </source>
</evidence>
<dbReference type="GO" id="GO:0003700">
    <property type="term" value="F:DNA-binding transcription factor activity"/>
    <property type="evidence" value="ECO:0007669"/>
    <property type="project" value="TreeGrafter"/>
</dbReference>
<dbReference type="SUPFAM" id="SSF46689">
    <property type="entry name" value="Homeodomain-like"/>
    <property type="match status" value="1"/>
</dbReference>
<dbReference type="Gene3D" id="1.10.10.60">
    <property type="entry name" value="Homeodomain-like"/>
    <property type="match status" value="1"/>
</dbReference>
<evidence type="ECO:0000313" key="5">
    <source>
        <dbReference type="Proteomes" id="UP000199695"/>
    </source>
</evidence>
<keyword evidence="5" id="KW-1185">Reference proteome</keyword>
<dbReference type="GO" id="GO:0000976">
    <property type="term" value="F:transcription cis-regulatory region binding"/>
    <property type="evidence" value="ECO:0007669"/>
    <property type="project" value="TreeGrafter"/>
</dbReference>
<keyword evidence="1 2" id="KW-0238">DNA-binding</keyword>
<dbReference type="OrthoDB" id="9780939at2"/>
<feature type="DNA-binding region" description="H-T-H motif" evidence="2">
    <location>
        <begin position="33"/>
        <end position="52"/>
    </location>
</feature>
<reference evidence="4 5" key="1">
    <citation type="submission" date="2016-10" db="EMBL/GenBank/DDBJ databases">
        <authorList>
            <person name="de Groot N.N."/>
        </authorList>
    </citation>
    <scope>NUCLEOTIDE SEQUENCE [LARGE SCALE GENOMIC DNA]</scope>
    <source>
        <strain evidence="4 5">DSM 46701</strain>
    </source>
</reference>
<dbReference type="EMBL" id="FOCQ01000007">
    <property type="protein sequence ID" value="SEN19179.1"/>
    <property type="molecule type" value="Genomic_DNA"/>
</dbReference>
<dbReference type="PRINTS" id="PR00455">
    <property type="entry name" value="HTHTETR"/>
</dbReference>
<organism evidence="4 5">
    <name type="scientific">Lihuaxuella thermophila</name>
    <dbReference type="NCBI Taxonomy" id="1173111"/>
    <lineage>
        <taxon>Bacteria</taxon>
        <taxon>Bacillati</taxon>
        <taxon>Bacillota</taxon>
        <taxon>Bacilli</taxon>
        <taxon>Bacillales</taxon>
        <taxon>Thermoactinomycetaceae</taxon>
        <taxon>Lihuaxuella</taxon>
    </lineage>
</organism>
<dbReference type="PROSITE" id="PS50977">
    <property type="entry name" value="HTH_TETR_2"/>
    <property type="match status" value="1"/>
</dbReference>
<dbReference type="InterPro" id="IPR001647">
    <property type="entry name" value="HTH_TetR"/>
</dbReference>
<dbReference type="InterPro" id="IPR050109">
    <property type="entry name" value="HTH-type_TetR-like_transc_reg"/>
</dbReference>
<feature type="domain" description="HTH tetR-type" evidence="3">
    <location>
        <begin position="10"/>
        <end position="70"/>
    </location>
</feature>
<evidence type="ECO:0000256" key="2">
    <source>
        <dbReference type="PROSITE-ProRule" id="PRU00335"/>
    </source>
</evidence>
<protein>
    <submittedName>
        <fullName evidence="4">DNA-binding transcriptional regulator, AcrR family</fullName>
    </submittedName>
</protein>
<dbReference type="PANTHER" id="PTHR30055">
    <property type="entry name" value="HTH-TYPE TRANSCRIPTIONAL REGULATOR RUTR"/>
    <property type="match status" value="1"/>
</dbReference>
<dbReference type="PROSITE" id="PS01081">
    <property type="entry name" value="HTH_TETR_1"/>
    <property type="match status" value="1"/>
</dbReference>
<dbReference type="InterPro" id="IPR036271">
    <property type="entry name" value="Tet_transcr_reg_TetR-rel_C_sf"/>
</dbReference>